<dbReference type="InterPro" id="IPR013096">
    <property type="entry name" value="Cupin_2"/>
</dbReference>
<organism evidence="3 4">
    <name type="scientific">Reinekea blandensis MED297</name>
    <dbReference type="NCBI Taxonomy" id="314283"/>
    <lineage>
        <taxon>Bacteria</taxon>
        <taxon>Pseudomonadati</taxon>
        <taxon>Pseudomonadota</taxon>
        <taxon>Gammaproteobacteria</taxon>
        <taxon>Oceanospirillales</taxon>
        <taxon>Saccharospirillaceae</taxon>
        <taxon>Reinekea</taxon>
    </lineage>
</organism>
<proteinExistence type="predicted"/>
<sequence>MLKTGRVLLCAALSLATAPAFAESAQQIVPLGENPAFSQLNQFFSGDVSVVPMFRADGFAISSVSEVTFLPGARTNWHSHPGGQVFIVTSGVGYTQAWGEPIQVVKAGDLVHCPDDVKHWHGASKESPMTHIALTGHDDEDGSVEWLEPVTDEQYNGPLAAQ</sequence>
<dbReference type="InterPro" id="IPR011051">
    <property type="entry name" value="RmlC_Cupin_sf"/>
</dbReference>
<dbReference type="SUPFAM" id="SSF51182">
    <property type="entry name" value="RmlC-like cupins"/>
    <property type="match status" value="1"/>
</dbReference>
<dbReference type="Gene3D" id="2.60.120.10">
    <property type="entry name" value="Jelly Rolls"/>
    <property type="match status" value="1"/>
</dbReference>
<dbReference type="OrthoDB" id="9801227at2"/>
<dbReference type="CDD" id="cd02233">
    <property type="entry name" value="cupin_HNL-like"/>
    <property type="match status" value="1"/>
</dbReference>
<reference evidence="3 4" key="1">
    <citation type="submission" date="2006-02" db="EMBL/GenBank/DDBJ databases">
        <authorList>
            <person name="Pinhassi J."/>
            <person name="Pedros-Alio C."/>
            <person name="Ferriera S."/>
            <person name="Johnson J."/>
            <person name="Kravitz S."/>
            <person name="Halpern A."/>
            <person name="Remington K."/>
            <person name="Beeson K."/>
            <person name="Tran B."/>
            <person name="Rogers Y.-H."/>
            <person name="Friedman R."/>
            <person name="Venter J.C."/>
        </authorList>
    </citation>
    <scope>NUCLEOTIDE SEQUENCE [LARGE SCALE GENOMIC DNA]</scope>
    <source>
        <strain evidence="3 4">MED297</strain>
    </source>
</reference>
<feature type="chain" id="PRO_5002666699" description="Cupin type-2 domain-containing protein" evidence="1">
    <location>
        <begin position="23"/>
        <end position="162"/>
    </location>
</feature>
<dbReference type="EMBL" id="AAOE01000025">
    <property type="protein sequence ID" value="EAR08145.1"/>
    <property type="molecule type" value="Genomic_DNA"/>
</dbReference>
<protein>
    <recommendedName>
        <fullName evidence="2">Cupin type-2 domain-containing protein</fullName>
    </recommendedName>
</protein>
<comment type="caution">
    <text evidence="3">The sequence shown here is derived from an EMBL/GenBank/DDBJ whole genome shotgun (WGS) entry which is preliminary data.</text>
</comment>
<dbReference type="Proteomes" id="UP000005953">
    <property type="component" value="Unassembled WGS sequence"/>
</dbReference>
<dbReference type="AlphaFoldDB" id="A4BID8"/>
<evidence type="ECO:0000313" key="4">
    <source>
        <dbReference type="Proteomes" id="UP000005953"/>
    </source>
</evidence>
<dbReference type="InterPro" id="IPR014710">
    <property type="entry name" value="RmlC-like_jellyroll"/>
</dbReference>
<feature type="signal peptide" evidence="1">
    <location>
        <begin position="1"/>
        <end position="22"/>
    </location>
</feature>
<dbReference type="PANTHER" id="PTHR43698:SF1">
    <property type="entry name" value="BLL4564 PROTEIN"/>
    <property type="match status" value="1"/>
</dbReference>
<evidence type="ECO:0000259" key="2">
    <source>
        <dbReference type="Pfam" id="PF07883"/>
    </source>
</evidence>
<gene>
    <name evidence="3" type="ORF">MED297_00615</name>
</gene>
<evidence type="ECO:0000313" key="3">
    <source>
        <dbReference type="EMBL" id="EAR08145.1"/>
    </source>
</evidence>
<dbReference type="RefSeq" id="WP_008046423.1">
    <property type="nucleotide sequence ID" value="NZ_CH724153.1"/>
</dbReference>
<accession>A4BID8</accession>
<dbReference type="HOGENOM" id="CLU_072993_1_2_6"/>
<keyword evidence="4" id="KW-1185">Reference proteome</keyword>
<keyword evidence="1" id="KW-0732">Signal</keyword>
<evidence type="ECO:0000256" key="1">
    <source>
        <dbReference type="SAM" id="SignalP"/>
    </source>
</evidence>
<name>A4BID8_9GAMM</name>
<feature type="domain" description="Cupin type-2" evidence="2">
    <location>
        <begin position="66"/>
        <end position="130"/>
    </location>
</feature>
<dbReference type="PANTHER" id="PTHR43698">
    <property type="entry name" value="RIBD C-TERMINAL DOMAIN CONTAINING PROTEIN"/>
    <property type="match status" value="1"/>
</dbReference>
<dbReference type="Pfam" id="PF07883">
    <property type="entry name" value="Cupin_2"/>
    <property type="match status" value="1"/>
</dbReference>
<dbReference type="InterPro" id="IPR047263">
    <property type="entry name" value="HNL-like_cupin"/>
</dbReference>
<dbReference type="STRING" id="314283.MED297_00615"/>